<reference evidence="3" key="1">
    <citation type="submission" date="2022-11" db="UniProtKB">
        <authorList>
            <consortium name="WormBaseParasite"/>
        </authorList>
    </citation>
    <scope>IDENTIFICATION</scope>
</reference>
<evidence type="ECO:0000256" key="1">
    <source>
        <dbReference type="SAM" id="Phobius"/>
    </source>
</evidence>
<proteinExistence type="predicted"/>
<keyword evidence="1" id="KW-0472">Membrane</keyword>
<dbReference type="Proteomes" id="UP000887565">
    <property type="component" value="Unplaced"/>
</dbReference>
<sequence>MKALKLDKRLLVIGSGLFLLSSQFFIFLFLLLPQTFLLGVSTRLIVVGTRPSRALNKYDFIFGVHDTRVSTQQVVVRKADQAYLYPEEGLNPKDIALLYFHKPIKFTNYINGLCLTDSEELVDLSELNCFTRGWRATFNEFICAEQAKGDSGGPIFCRQPTTGAQMFLSGLVHGDSSLPSNRYSAAARMTYLPA</sequence>
<keyword evidence="1" id="KW-1133">Transmembrane helix</keyword>
<evidence type="ECO:0000313" key="3">
    <source>
        <dbReference type="WBParaSite" id="nRc.2.0.1.t15025-RA"/>
    </source>
</evidence>
<name>A0A915IMI7_ROMCU</name>
<protein>
    <submittedName>
        <fullName evidence="3">Peptidase S1 domain-containing protein</fullName>
    </submittedName>
</protein>
<accession>A0A915IMI7</accession>
<keyword evidence="1" id="KW-0812">Transmembrane</keyword>
<organism evidence="2 3">
    <name type="scientific">Romanomermis culicivorax</name>
    <name type="common">Nematode worm</name>
    <dbReference type="NCBI Taxonomy" id="13658"/>
    <lineage>
        <taxon>Eukaryota</taxon>
        <taxon>Metazoa</taxon>
        <taxon>Ecdysozoa</taxon>
        <taxon>Nematoda</taxon>
        <taxon>Enoplea</taxon>
        <taxon>Dorylaimia</taxon>
        <taxon>Mermithida</taxon>
        <taxon>Mermithoidea</taxon>
        <taxon>Mermithidae</taxon>
        <taxon>Romanomermis</taxon>
    </lineage>
</organism>
<feature type="transmembrane region" description="Helical" evidence="1">
    <location>
        <begin position="12"/>
        <end position="32"/>
    </location>
</feature>
<dbReference type="AlphaFoldDB" id="A0A915IMI7"/>
<dbReference type="SUPFAM" id="SSF50494">
    <property type="entry name" value="Trypsin-like serine proteases"/>
    <property type="match status" value="1"/>
</dbReference>
<dbReference type="InterPro" id="IPR009003">
    <property type="entry name" value="Peptidase_S1_PA"/>
</dbReference>
<dbReference type="Gene3D" id="2.40.10.120">
    <property type="match status" value="1"/>
</dbReference>
<dbReference type="WBParaSite" id="nRc.2.0.1.t15025-RA">
    <property type="protein sequence ID" value="nRc.2.0.1.t15025-RA"/>
    <property type="gene ID" value="nRc.2.0.1.g15025"/>
</dbReference>
<keyword evidence="2" id="KW-1185">Reference proteome</keyword>
<evidence type="ECO:0000313" key="2">
    <source>
        <dbReference type="Proteomes" id="UP000887565"/>
    </source>
</evidence>